<name>A0A4S8II41_MUSBA</name>
<dbReference type="AlphaFoldDB" id="A0A4S8II41"/>
<sequence length="117" mass="12975">MIPSRPCVATNSEIGAGEEDEIERRSFARPTQLSRSSKAPTFAPQAIDPVVGPCPQIVDCSNLDGESREVPLESFWSFRSYSSARPIVRAGMEGINGARRQKMSRFKNARGVRRSFE</sequence>
<feature type="compositionally biased region" description="Polar residues" evidence="1">
    <location>
        <begin position="29"/>
        <end position="39"/>
    </location>
</feature>
<evidence type="ECO:0000256" key="1">
    <source>
        <dbReference type="SAM" id="MobiDB-lite"/>
    </source>
</evidence>
<proteinExistence type="predicted"/>
<evidence type="ECO:0000313" key="3">
    <source>
        <dbReference type="Proteomes" id="UP000317650"/>
    </source>
</evidence>
<dbReference type="Proteomes" id="UP000317650">
    <property type="component" value="Chromosome 9"/>
</dbReference>
<evidence type="ECO:0000313" key="2">
    <source>
        <dbReference type="EMBL" id="THU47474.1"/>
    </source>
</evidence>
<gene>
    <name evidence="2" type="ORF">C4D60_Mb09t15910</name>
</gene>
<feature type="region of interest" description="Disordered" evidence="1">
    <location>
        <begin position="1"/>
        <end position="46"/>
    </location>
</feature>
<comment type="caution">
    <text evidence="2">The sequence shown here is derived from an EMBL/GenBank/DDBJ whole genome shotgun (WGS) entry which is preliminary data.</text>
</comment>
<dbReference type="EMBL" id="PYDT01000010">
    <property type="protein sequence ID" value="THU47474.1"/>
    <property type="molecule type" value="Genomic_DNA"/>
</dbReference>
<protein>
    <submittedName>
        <fullName evidence="2">Uncharacterized protein</fullName>
    </submittedName>
</protein>
<reference evidence="2 3" key="1">
    <citation type="journal article" date="2019" name="Nat. Plants">
        <title>Genome sequencing of Musa balbisiana reveals subgenome evolution and function divergence in polyploid bananas.</title>
        <authorList>
            <person name="Yao X."/>
        </authorList>
    </citation>
    <scope>NUCLEOTIDE SEQUENCE [LARGE SCALE GENOMIC DNA]</scope>
    <source>
        <strain evidence="3">cv. DH-PKW</strain>
        <tissue evidence="2">Leaves</tissue>
    </source>
</reference>
<keyword evidence="3" id="KW-1185">Reference proteome</keyword>
<organism evidence="2 3">
    <name type="scientific">Musa balbisiana</name>
    <name type="common">Banana</name>
    <dbReference type="NCBI Taxonomy" id="52838"/>
    <lineage>
        <taxon>Eukaryota</taxon>
        <taxon>Viridiplantae</taxon>
        <taxon>Streptophyta</taxon>
        <taxon>Embryophyta</taxon>
        <taxon>Tracheophyta</taxon>
        <taxon>Spermatophyta</taxon>
        <taxon>Magnoliopsida</taxon>
        <taxon>Liliopsida</taxon>
        <taxon>Zingiberales</taxon>
        <taxon>Musaceae</taxon>
        <taxon>Musa</taxon>
    </lineage>
</organism>
<accession>A0A4S8II41</accession>